<dbReference type="SUPFAM" id="SSF53756">
    <property type="entry name" value="UDP-Glycosyltransferase/glycogen phosphorylase"/>
    <property type="match status" value="1"/>
</dbReference>
<reference evidence="4" key="1">
    <citation type="submission" date="2020-06" db="EMBL/GenBank/DDBJ databases">
        <title>Whole Genome Sequence of Bradyrhizobium sp. Strain 66S1MB.</title>
        <authorList>
            <person name="Bromfield E."/>
            <person name="Cloutier S."/>
        </authorList>
    </citation>
    <scope>NUCLEOTIDE SEQUENCE</scope>
    <source>
        <strain evidence="4">66S1MB</strain>
    </source>
</reference>
<dbReference type="RefSeq" id="WP_176532481.1">
    <property type="nucleotide sequence ID" value="NZ_CP088022.1"/>
</dbReference>
<comment type="caution">
    <text evidence="4">The sequence shown here is derived from an EMBL/GenBank/DDBJ whole genome shotgun (WGS) entry which is preliminary data.</text>
</comment>
<sequence>MKILVAHNRYQGGRGGEDVVFEAEVDLLRGAGHSVETLTVSNEAINSLAARIATTLSIADNAEGKRAVAEALDRFRPDIVHVHNFFPLLSPAVFDVCRQQRVPAVVTLHNYRTICTGGMLLRDGRICHKCLDRGHLWGVAHRCYRGSLPGSLASAYMIARHQRRGTWTRPGVRLIALTQFARTLFTQAGFDAGRIDVKPNFMADPGAPDPAMPRTGLLYVGRLSREKGVGVLLDAVAGTGMPLRIVGEGPERAALEARAPANVRFLGALSRADVLGEMASARALVVPSLWYEGFPMVVVEAFAQGTPVIASEIGGLAEVVSAGKTGAVVPPGDTAGLRQRIVELLGASDLATAWGQAARTAYLERYAPDENLRLLEAIYARAAAG</sequence>
<feature type="domain" description="Glycosyltransferase subfamily 4-like N-terminal" evidence="2">
    <location>
        <begin position="63"/>
        <end position="200"/>
    </location>
</feature>
<accession>A0A939LJI6</accession>
<evidence type="ECO:0000313" key="3">
    <source>
        <dbReference type="EMBL" id="MBO1434016.1"/>
    </source>
</evidence>
<name>A0A939LJI6_9BRAD</name>
<dbReference type="PANTHER" id="PTHR45947">
    <property type="entry name" value="SULFOQUINOVOSYL TRANSFERASE SQD2"/>
    <property type="match status" value="1"/>
</dbReference>
<protein>
    <submittedName>
        <fullName evidence="4">Glycosyltransferase family 4 protein</fullName>
    </submittedName>
</protein>
<dbReference type="GO" id="GO:0016757">
    <property type="term" value="F:glycosyltransferase activity"/>
    <property type="evidence" value="ECO:0007669"/>
    <property type="project" value="InterPro"/>
</dbReference>
<dbReference type="EMBL" id="JAGEPA010000001">
    <property type="protein sequence ID" value="MBO1434016.1"/>
    <property type="molecule type" value="Genomic_DNA"/>
</dbReference>
<organism evidence="4">
    <name type="scientific">Bradyrhizobium quebecense</name>
    <dbReference type="NCBI Taxonomy" id="2748629"/>
    <lineage>
        <taxon>Bacteria</taxon>
        <taxon>Pseudomonadati</taxon>
        <taxon>Pseudomonadota</taxon>
        <taxon>Alphaproteobacteria</taxon>
        <taxon>Hyphomicrobiales</taxon>
        <taxon>Nitrobacteraceae</taxon>
        <taxon>Bradyrhizobium</taxon>
    </lineage>
</organism>
<dbReference type="InterPro" id="IPR028098">
    <property type="entry name" value="Glyco_trans_4-like_N"/>
</dbReference>
<gene>
    <name evidence="4" type="ORF">HU230_25425</name>
    <name evidence="3" type="ORF">J4P68_32660</name>
</gene>
<evidence type="ECO:0000259" key="2">
    <source>
        <dbReference type="Pfam" id="PF13579"/>
    </source>
</evidence>
<dbReference type="EMBL" id="JABWSX010000001">
    <property type="protein sequence ID" value="NVL09053.1"/>
    <property type="molecule type" value="Genomic_DNA"/>
</dbReference>
<dbReference type="InterPro" id="IPR001296">
    <property type="entry name" value="Glyco_trans_1"/>
</dbReference>
<dbReference type="InterPro" id="IPR050194">
    <property type="entry name" value="Glycosyltransferase_grp1"/>
</dbReference>
<evidence type="ECO:0000259" key="1">
    <source>
        <dbReference type="Pfam" id="PF00534"/>
    </source>
</evidence>
<evidence type="ECO:0000313" key="5">
    <source>
        <dbReference type="Proteomes" id="UP000692816"/>
    </source>
</evidence>
<dbReference type="Pfam" id="PF00534">
    <property type="entry name" value="Glycos_transf_1"/>
    <property type="match status" value="1"/>
</dbReference>
<reference evidence="3" key="2">
    <citation type="journal article" date="2021" name="Int. J. Syst. Evol. Microbiol.">
        <title>Bradyrhizobium septentrionale sp. nov. (sv. septentrionale) and Bradyrhizobium quebecense sp. nov. (sv. septentrionale) associated with legumes native to Canada possess rearranged symbiosis genes and numerous insertion sequences.</title>
        <authorList>
            <person name="Bromfield E.S.P."/>
            <person name="Cloutier S."/>
        </authorList>
    </citation>
    <scope>NUCLEOTIDE SEQUENCE</scope>
    <source>
        <strain evidence="3">12S5</strain>
    </source>
</reference>
<evidence type="ECO:0000313" key="4">
    <source>
        <dbReference type="EMBL" id="NVL09053.1"/>
    </source>
</evidence>
<dbReference type="Proteomes" id="UP000692816">
    <property type="component" value="Unassembled WGS sequence"/>
</dbReference>
<proteinExistence type="predicted"/>
<keyword evidence="5" id="KW-1185">Reference proteome</keyword>
<feature type="domain" description="Glycosyl transferase family 1" evidence="1">
    <location>
        <begin position="217"/>
        <end position="359"/>
    </location>
</feature>
<dbReference type="PANTHER" id="PTHR45947:SF13">
    <property type="entry name" value="TRANSFERASE"/>
    <property type="match status" value="1"/>
</dbReference>
<dbReference type="Pfam" id="PF13579">
    <property type="entry name" value="Glyco_trans_4_4"/>
    <property type="match status" value="1"/>
</dbReference>
<dbReference type="AlphaFoldDB" id="A0A939LJI6"/>
<dbReference type="CDD" id="cd03801">
    <property type="entry name" value="GT4_PimA-like"/>
    <property type="match status" value="1"/>
</dbReference>
<dbReference type="Gene3D" id="3.40.50.2000">
    <property type="entry name" value="Glycogen Phosphorylase B"/>
    <property type="match status" value="2"/>
</dbReference>